<organism evidence="1 2">
    <name type="scientific">Austropuccinia psidii MF-1</name>
    <dbReference type="NCBI Taxonomy" id="1389203"/>
    <lineage>
        <taxon>Eukaryota</taxon>
        <taxon>Fungi</taxon>
        <taxon>Dikarya</taxon>
        <taxon>Basidiomycota</taxon>
        <taxon>Pucciniomycotina</taxon>
        <taxon>Pucciniomycetes</taxon>
        <taxon>Pucciniales</taxon>
        <taxon>Sphaerophragmiaceae</taxon>
        <taxon>Austropuccinia</taxon>
    </lineage>
</organism>
<dbReference type="Proteomes" id="UP000765509">
    <property type="component" value="Unassembled WGS sequence"/>
</dbReference>
<comment type="caution">
    <text evidence="1">The sequence shown here is derived from an EMBL/GenBank/DDBJ whole genome shotgun (WGS) entry which is preliminary data.</text>
</comment>
<proteinExistence type="predicted"/>
<name>A0A9Q3BK44_9BASI</name>
<keyword evidence="2" id="KW-1185">Reference proteome</keyword>
<dbReference type="EMBL" id="AVOT02001276">
    <property type="protein sequence ID" value="MBW0466356.1"/>
    <property type="molecule type" value="Genomic_DNA"/>
</dbReference>
<dbReference type="Gene3D" id="3.30.420.10">
    <property type="entry name" value="Ribonuclease H-like superfamily/Ribonuclease H"/>
    <property type="match status" value="1"/>
</dbReference>
<dbReference type="AlphaFoldDB" id="A0A9Q3BK44"/>
<evidence type="ECO:0000313" key="1">
    <source>
        <dbReference type="EMBL" id="MBW0466356.1"/>
    </source>
</evidence>
<dbReference type="InterPro" id="IPR036397">
    <property type="entry name" value="RNaseH_sf"/>
</dbReference>
<protein>
    <submittedName>
        <fullName evidence="1">Uncharacterized protein</fullName>
    </submittedName>
</protein>
<reference evidence="1" key="1">
    <citation type="submission" date="2021-03" db="EMBL/GenBank/DDBJ databases">
        <title>Draft genome sequence of rust myrtle Austropuccinia psidii MF-1, a brazilian biotype.</title>
        <authorList>
            <person name="Quecine M.C."/>
            <person name="Pachon D.M.R."/>
            <person name="Bonatelli M.L."/>
            <person name="Correr F.H."/>
            <person name="Franceschini L.M."/>
            <person name="Leite T.F."/>
            <person name="Margarido G.R.A."/>
            <person name="Almeida C.A."/>
            <person name="Ferrarezi J.A."/>
            <person name="Labate C.A."/>
        </authorList>
    </citation>
    <scope>NUCLEOTIDE SEQUENCE</scope>
    <source>
        <strain evidence="1">MF-1</strain>
    </source>
</reference>
<sequence>MLGLKLALSKAYPQQTERLGERIIQTMEDIIRIFSAYGMEYKYHEGYTHDWVTLLTAIQLSHNTSQHSTSGKSPSLREKE</sequence>
<dbReference type="GO" id="GO:0003676">
    <property type="term" value="F:nucleic acid binding"/>
    <property type="evidence" value="ECO:0007669"/>
    <property type="project" value="InterPro"/>
</dbReference>
<evidence type="ECO:0000313" key="2">
    <source>
        <dbReference type="Proteomes" id="UP000765509"/>
    </source>
</evidence>
<accession>A0A9Q3BK44</accession>
<gene>
    <name evidence="1" type="ORF">O181_006071</name>
</gene>